<sequence length="87" mass="9332">MSSGAVDEVLVEAECLEDFEDRGFSGSSLSCTFKNAARGYRVSGSPAIAYGLDKKTSGERKVLIFGLGDGTFNVSLLTIEKDIFEVK</sequence>
<dbReference type="AlphaFoldDB" id="A0A6A5X5M1"/>
<reference evidence="3" key="1">
    <citation type="journal article" date="2020" name="Stud. Mycol.">
        <title>101 Dothideomycetes genomes: a test case for predicting lifestyles and emergence of pathogens.</title>
        <authorList>
            <person name="Haridas S."/>
            <person name="Albert R."/>
            <person name="Binder M."/>
            <person name="Bloem J."/>
            <person name="Labutti K."/>
            <person name="Salamov A."/>
            <person name="Andreopoulos B."/>
            <person name="Baker S."/>
            <person name="Barry K."/>
            <person name="Bills G."/>
            <person name="Bluhm B."/>
            <person name="Cannon C."/>
            <person name="Castanera R."/>
            <person name="Culley D."/>
            <person name="Daum C."/>
            <person name="Ezra D."/>
            <person name="Gonzalez J."/>
            <person name="Henrissat B."/>
            <person name="Kuo A."/>
            <person name="Liang C."/>
            <person name="Lipzen A."/>
            <person name="Lutzoni F."/>
            <person name="Magnuson J."/>
            <person name="Mondo S."/>
            <person name="Nolan M."/>
            <person name="Ohm R."/>
            <person name="Pangilinan J."/>
            <person name="Park H.-J."/>
            <person name="Ramirez L."/>
            <person name="Alfaro M."/>
            <person name="Sun H."/>
            <person name="Tritt A."/>
            <person name="Yoshinaga Y."/>
            <person name="Zwiers L.-H."/>
            <person name="Turgeon B."/>
            <person name="Goodwin S."/>
            <person name="Spatafora J."/>
            <person name="Crous P."/>
            <person name="Grigoriev I."/>
        </authorList>
    </citation>
    <scope>NUCLEOTIDE SEQUENCE</scope>
    <source>
        <strain evidence="3">CBS 175.79</strain>
    </source>
</reference>
<name>A0A6A5X5M1_9PLEO</name>
<dbReference type="RefSeq" id="XP_033376607.1">
    <property type="nucleotide sequence ID" value="XM_033532583.1"/>
</dbReference>
<evidence type="ECO:0000256" key="1">
    <source>
        <dbReference type="ARBA" id="ARBA00022741"/>
    </source>
</evidence>
<organism evidence="3 4">
    <name type="scientific">Aaosphaeria arxii CBS 175.79</name>
    <dbReference type="NCBI Taxonomy" id="1450172"/>
    <lineage>
        <taxon>Eukaryota</taxon>
        <taxon>Fungi</taxon>
        <taxon>Dikarya</taxon>
        <taxon>Ascomycota</taxon>
        <taxon>Pezizomycotina</taxon>
        <taxon>Dothideomycetes</taxon>
        <taxon>Pleosporomycetidae</taxon>
        <taxon>Pleosporales</taxon>
        <taxon>Pleosporales incertae sedis</taxon>
        <taxon>Aaosphaeria</taxon>
    </lineage>
</organism>
<keyword evidence="4" id="KW-1185">Reference proteome</keyword>
<dbReference type="Gene3D" id="3.30.420.40">
    <property type="match status" value="1"/>
</dbReference>
<evidence type="ECO:0000313" key="4">
    <source>
        <dbReference type="Proteomes" id="UP000799778"/>
    </source>
</evidence>
<dbReference type="OrthoDB" id="3257966at2759"/>
<dbReference type="EMBL" id="ML978100">
    <property type="protein sequence ID" value="KAF2008268.1"/>
    <property type="molecule type" value="Genomic_DNA"/>
</dbReference>
<dbReference type="GeneID" id="54289980"/>
<accession>A0A6A5X5M1</accession>
<keyword evidence="2" id="KW-0067">ATP-binding</keyword>
<keyword evidence="1" id="KW-0547">Nucleotide-binding</keyword>
<dbReference type="GO" id="GO:0140662">
    <property type="term" value="F:ATP-dependent protein folding chaperone"/>
    <property type="evidence" value="ECO:0007669"/>
    <property type="project" value="InterPro"/>
</dbReference>
<evidence type="ECO:0000256" key="2">
    <source>
        <dbReference type="ARBA" id="ARBA00022840"/>
    </source>
</evidence>
<evidence type="ECO:0000313" key="3">
    <source>
        <dbReference type="EMBL" id="KAF2008268.1"/>
    </source>
</evidence>
<protein>
    <submittedName>
        <fullName evidence="3">Uncharacterized protein</fullName>
    </submittedName>
</protein>
<dbReference type="Pfam" id="PF00012">
    <property type="entry name" value="HSP70"/>
    <property type="match status" value="1"/>
</dbReference>
<dbReference type="InterPro" id="IPR013126">
    <property type="entry name" value="Hsp_70_fam"/>
</dbReference>
<dbReference type="Proteomes" id="UP000799778">
    <property type="component" value="Unassembled WGS sequence"/>
</dbReference>
<proteinExistence type="predicted"/>
<gene>
    <name evidence="3" type="ORF">BU24DRAFT_469104</name>
</gene>
<dbReference type="GO" id="GO:0005524">
    <property type="term" value="F:ATP binding"/>
    <property type="evidence" value="ECO:0007669"/>
    <property type="project" value="UniProtKB-KW"/>
</dbReference>